<dbReference type="Gene3D" id="2.30.40.10">
    <property type="entry name" value="Urease, subunit C, domain 1"/>
    <property type="match status" value="1"/>
</dbReference>
<evidence type="ECO:0000313" key="3">
    <source>
        <dbReference type="EMBL" id="MFD1950995.1"/>
    </source>
</evidence>
<protein>
    <submittedName>
        <fullName evidence="3">Amidohydrolase family protein</fullName>
    </submittedName>
</protein>
<dbReference type="SUPFAM" id="SSF51338">
    <property type="entry name" value="Composite domain of metallo-dependent hydrolases"/>
    <property type="match status" value="1"/>
</dbReference>
<dbReference type="Proteomes" id="UP001597400">
    <property type="component" value="Unassembled WGS sequence"/>
</dbReference>
<feature type="chain" id="PRO_5045340014" evidence="1">
    <location>
        <begin position="19"/>
        <end position="438"/>
    </location>
</feature>
<dbReference type="SUPFAM" id="SSF51556">
    <property type="entry name" value="Metallo-dependent hydrolases"/>
    <property type="match status" value="1"/>
</dbReference>
<keyword evidence="4" id="KW-1185">Reference proteome</keyword>
<dbReference type="PANTHER" id="PTHR43135">
    <property type="entry name" value="ALPHA-D-RIBOSE 1-METHYLPHOSPHONATE 5-TRIPHOSPHATE DIPHOSPHATASE"/>
    <property type="match status" value="1"/>
</dbReference>
<feature type="signal peptide" evidence="1">
    <location>
        <begin position="1"/>
        <end position="18"/>
    </location>
</feature>
<feature type="domain" description="Amidohydrolase 3" evidence="2">
    <location>
        <begin position="347"/>
        <end position="409"/>
    </location>
</feature>
<organism evidence="3 4">
    <name type="scientific">Sphingomonas arantia</name>
    <dbReference type="NCBI Taxonomy" id="1460676"/>
    <lineage>
        <taxon>Bacteria</taxon>
        <taxon>Pseudomonadati</taxon>
        <taxon>Pseudomonadota</taxon>
        <taxon>Alphaproteobacteria</taxon>
        <taxon>Sphingomonadales</taxon>
        <taxon>Sphingomonadaceae</taxon>
        <taxon>Sphingomonas</taxon>
    </lineage>
</organism>
<evidence type="ECO:0000259" key="2">
    <source>
        <dbReference type="Pfam" id="PF07969"/>
    </source>
</evidence>
<dbReference type="EMBL" id="JBHUGS010000002">
    <property type="protein sequence ID" value="MFD1950995.1"/>
    <property type="molecule type" value="Genomic_DNA"/>
</dbReference>
<dbReference type="RefSeq" id="WP_380929391.1">
    <property type="nucleotide sequence ID" value="NZ_JBHUGS010000002.1"/>
</dbReference>
<evidence type="ECO:0000256" key="1">
    <source>
        <dbReference type="SAM" id="SignalP"/>
    </source>
</evidence>
<reference evidence="4" key="1">
    <citation type="journal article" date="2019" name="Int. J. Syst. Evol. Microbiol.">
        <title>The Global Catalogue of Microorganisms (GCM) 10K type strain sequencing project: providing services to taxonomists for standard genome sequencing and annotation.</title>
        <authorList>
            <consortium name="The Broad Institute Genomics Platform"/>
            <consortium name="The Broad Institute Genome Sequencing Center for Infectious Disease"/>
            <person name="Wu L."/>
            <person name="Ma J."/>
        </authorList>
    </citation>
    <scope>NUCLEOTIDE SEQUENCE [LARGE SCALE GENOMIC DNA]</scope>
    <source>
        <strain evidence="4">CGMCC 1.12702</strain>
    </source>
</reference>
<dbReference type="InterPro" id="IPR051781">
    <property type="entry name" value="Metallo-dep_Hydrolase"/>
</dbReference>
<dbReference type="PANTHER" id="PTHR43135:SF3">
    <property type="entry name" value="ALPHA-D-RIBOSE 1-METHYLPHOSPHONATE 5-TRIPHOSPHATE DIPHOSPHATASE"/>
    <property type="match status" value="1"/>
</dbReference>
<dbReference type="InterPro" id="IPR011059">
    <property type="entry name" value="Metal-dep_hydrolase_composite"/>
</dbReference>
<evidence type="ECO:0000313" key="4">
    <source>
        <dbReference type="Proteomes" id="UP001597400"/>
    </source>
</evidence>
<accession>A0ABW4TYR9</accession>
<dbReference type="Gene3D" id="3.20.20.140">
    <property type="entry name" value="Metal-dependent hydrolases"/>
    <property type="match status" value="1"/>
</dbReference>
<proteinExistence type="predicted"/>
<sequence length="438" mass="45013">MKRLALIAALLGATPLAAQTPPSGQIVAITNAKLVVGDGGGPVDGGTVVISGGRVTAAGRGVAVPGGARVIDAQGKWVSPGLVAGFTRLGIVEVDGVRETNDAGADKSDFSAALDVSLAVNPRETPIAINRAEGITRAVVAPDTGKTIFAGQGAVIDLGMDPNAVMRPRAFQFVEFGESAAATAGGSRPAAFAMFRNALQEARGYARNPGQAGGRITDGMLTKLDAAALVPMVEGRVPTLVHVERASDIVQVLDLVREFPSLKLVLVGASEGWMVAPQIAAARVTVLASALADLPASFEALAATQSNIGRLQAAGVTVGIGMINDDEARQARLIKQYAGNLVALTRVPGATGLDWGRAFATISSGPAAALGLDGEIGSLRPGRRADVVIWDGDPLEVSSAPVMVMIDGVEQSLVNRQTKLRDRYAVPQEGALPKAYER</sequence>
<comment type="caution">
    <text evidence="3">The sequence shown here is derived from an EMBL/GenBank/DDBJ whole genome shotgun (WGS) entry which is preliminary data.</text>
</comment>
<dbReference type="InterPro" id="IPR013108">
    <property type="entry name" value="Amidohydro_3"/>
</dbReference>
<dbReference type="Pfam" id="PF07969">
    <property type="entry name" value="Amidohydro_3"/>
    <property type="match status" value="1"/>
</dbReference>
<keyword evidence="1" id="KW-0732">Signal</keyword>
<dbReference type="InterPro" id="IPR032466">
    <property type="entry name" value="Metal_Hydrolase"/>
</dbReference>
<name>A0ABW4TYR9_9SPHN</name>
<gene>
    <name evidence="3" type="ORF">ACFSGX_09485</name>
</gene>